<evidence type="ECO:0000313" key="4">
    <source>
        <dbReference type="Proteomes" id="UP000016856"/>
    </source>
</evidence>
<dbReference type="PATRIC" id="fig|1388761.3.peg.2037"/>
<feature type="transmembrane region" description="Helical" evidence="2">
    <location>
        <begin position="275"/>
        <end position="297"/>
    </location>
</feature>
<dbReference type="InterPro" id="IPR043993">
    <property type="entry name" value="T4SS_pilin"/>
</dbReference>
<feature type="transmembrane region" description="Helical" evidence="2">
    <location>
        <begin position="86"/>
        <end position="109"/>
    </location>
</feature>
<accession>U5CF23</accession>
<evidence type="ECO:0000256" key="2">
    <source>
        <dbReference type="SAM" id="Phobius"/>
    </source>
</evidence>
<evidence type="ECO:0000313" key="3">
    <source>
        <dbReference type="EMBL" id="ERM91515.1"/>
    </source>
</evidence>
<keyword evidence="2" id="KW-1133">Transmembrane helix</keyword>
<dbReference type="RefSeq" id="WP_022588352.1">
    <property type="nucleotide sequence ID" value="NZ_AXDC01000029.1"/>
</dbReference>
<name>U5CF23_CALSX</name>
<proteinExistence type="predicted"/>
<dbReference type="Pfam" id="PF18895">
    <property type="entry name" value="T4SS_pilin"/>
    <property type="match status" value="1"/>
</dbReference>
<feature type="transmembrane region" description="Helical" evidence="2">
    <location>
        <begin position="130"/>
        <end position="153"/>
    </location>
</feature>
<organism evidence="3 4">
    <name type="scientific">Caldanaerobacter subterraneus subsp. yonseiensis KB-1</name>
    <dbReference type="NCBI Taxonomy" id="1388761"/>
    <lineage>
        <taxon>Bacteria</taxon>
        <taxon>Bacillati</taxon>
        <taxon>Bacillota</taxon>
        <taxon>Clostridia</taxon>
        <taxon>Thermoanaerobacterales</taxon>
        <taxon>Thermoanaerobacteraceae</taxon>
        <taxon>Caldanaerobacter</taxon>
    </lineage>
</organism>
<protein>
    <submittedName>
        <fullName evidence="3">Uncharacterized protein</fullName>
    </submittedName>
</protein>
<reference evidence="3 4" key="1">
    <citation type="journal article" date="2013" name="Genome Announc.">
        <title>Draft Genome Sequence of an Anaerobic and Extremophilic Bacterium, Caldanaerobacter yonseiensis, Isolated from a Geothermal Hot Stream.</title>
        <authorList>
            <person name="Lee S.J."/>
            <person name="Lee Y.J."/>
            <person name="Park G.S."/>
            <person name="Kim B.C."/>
            <person name="Lee S.J."/>
            <person name="Shin J.H."/>
            <person name="Lee D.W."/>
        </authorList>
    </citation>
    <scope>NUCLEOTIDE SEQUENCE [LARGE SCALE GENOMIC DNA]</scope>
    <source>
        <strain evidence="3 4">KB-1</strain>
    </source>
</reference>
<gene>
    <name evidence="3" type="ORF">O163_10095</name>
</gene>
<sequence>MKKNLFQRILTNKINILFIVLLLFLIIPTFASANTFIDRILASPFNGLVGVAKKLGFKTIDELVFYLPNTTTAPFTQDEWDIAMKWYHAVEIATGGLAVVSMIVAGMRLMAAGANPSKRADAMQKMGLTVLAYAVIWFLPLLSQLVFMGNAYLTELFKNLLTAYGGGNFTQTNWGFIESIQTDNILTTALVKVAFVGLMIYFNILYTIRKFVLISMLVVVPIAVWGWGISGYSGGLSLVVSEIVSNAFMQSSHALVLSLYAVLVSPGISSDFSTWWAQLFGLVALIPTAAVLRQLFMGFLRWLGVNEEFYAGLAMGGLAGMASIVSLAGKGFRTRRSRTTTTSKEKRDDKGQSGGPSGSGGDGKNGDGPFGGQEVDPETTTTFSLKRNPETTVPPPAQEDISNTGVYPSSESVIPQYASFRKNYQGAKKLPQRDVPGERYQKVLSAAQNTGDVLGGVGYAVGSIVGGAMGLALGGNAVRDFGTIGGEMVGGMSGAGGSFLGTIGGFGYQTASYKYATDDPNRLYVDEKGNGLIKGTKLEDGTLKYYMPGDEGYDSITPVQTFRTEIEAQEHGYTPYRTAGLGDRMRNITGSEHKADAVGKMAGTVILSPLGTKAAKIGGRAGELTVKGIRKGGTATIRSVKKGYEWIKNISNNPDEFRWK</sequence>
<dbReference type="AlphaFoldDB" id="U5CF23"/>
<feature type="compositionally biased region" description="Gly residues" evidence="1">
    <location>
        <begin position="352"/>
        <end position="371"/>
    </location>
</feature>
<feature type="transmembrane region" description="Helical" evidence="2">
    <location>
        <begin position="185"/>
        <end position="204"/>
    </location>
</feature>
<evidence type="ECO:0000256" key="1">
    <source>
        <dbReference type="SAM" id="MobiDB-lite"/>
    </source>
</evidence>
<keyword evidence="2" id="KW-0812">Transmembrane</keyword>
<dbReference type="Proteomes" id="UP000016856">
    <property type="component" value="Unassembled WGS sequence"/>
</dbReference>
<feature type="region of interest" description="Disordered" evidence="1">
    <location>
        <begin position="335"/>
        <end position="408"/>
    </location>
</feature>
<feature type="transmembrane region" description="Helical" evidence="2">
    <location>
        <begin position="309"/>
        <end position="328"/>
    </location>
</feature>
<feature type="transmembrane region" description="Helical" evidence="2">
    <location>
        <begin position="243"/>
        <end position="263"/>
    </location>
</feature>
<dbReference type="EMBL" id="AXDC01000029">
    <property type="protein sequence ID" value="ERM91515.1"/>
    <property type="molecule type" value="Genomic_DNA"/>
</dbReference>
<feature type="transmembrane region" description="Helical" evidence="2">
    <location>
        <begin position="211"/>
        <end position="231"/>
    </location>
</feature>
<keyword evidence="2" id="KW-0472">Membrane</keyword>
<comment type="caution">
    <text evidence="3">The sequence shown here is derived from an EMBL/GenBank/DDBJ whole genome shotgun (WGS) entry which is preliminary data.</text>
</comment>